<dbReference type="STRING" id="91626.A0A0C9N7W4"/>
<dbReference type="InterPro" id="IPR009721">
    <property type="entry name" value="O-acyltransferase_WSD1_C"/>
</dbReference>
<sequence length="486" mass="55803">MAIVKKSDKQLGGLDTLFLKVEHPRRLMTVTSIWTFKQRLDQKRVYKVLEKLCEEYPRFAKTPAHEGFFRPAAWVEPVGWKFQDNIVTHTLEEPTRKALQRYCAEQVVTPFDYTKPLWELHAISGLEDDRYAFFWKAHHALADGEGFIRSLLSTTSLGATLKKLEEQSIVSHHRKKEKPTTTKNDVNKLESIWQKLPTYISALISLIWLMIYQIYTYSVVALHDLYCVVLCVLPVTRKDLYYRGLQSHEKEMAWSDNVSIKDIKIVREAFGGTLNDVMLMVITRCLKSYLESIGKRNDNYISFIIPVSLREPSDWSFQNVVSGSWGFFSMKDLDTKQLLKQVQTEMLAIKNSYGPRMLYKTWQWFLSHAPGLCPPMSVYNHVCDIPHGVFTNVPGPTVPIQFAGEEIQEYRTFPPQSGKGSIGMALISYSGKISVGAIADAHPDYPQVANGVCSRFVEEFQLILDEAKMEISKKNVNLNLREKKDK</sequence>
<dbReference type="GO" id="GO:0047196">
    <property type="term" value="F:long-chain-alcohol O-fatty-acyltransferase activity"/>
    <property type="evidence" value="ECO:0007669"/>
    <property type="project" value="UniProtKB-EC"/>
</dbReference>
<dbReference type="Pfam" id="PF06974">
    <property type="entry name" value="WS_DGAT_C"/>
    <property type="match status" value="1"/>
</dbReference>
<evidence type="ECO:0000256" key="6">
    <source>
        <dbReference type="ARBA" id="ARBA00047604"/>
    </source>
</evidence>
<dbReference type="GO" id="GO:0004144">
    <property type="term" value="F:diacylglycerol O-acyltransferase activity"/>
    <property type="evidence" value="ECO:0007669"/>
    <property type="project" value="UniProtKB-EC"/>
</dbReference>
<evidence type="ECO:0000259" key="8">
    <source>
        <dbReference type="Pfam" id="PF03007"/>
    </source>
</evidence>
<name>A0A0C9N7W4_9FUNG</name>
<keyword evidence="4 10" id="KW-0012">Acyltransferase</keyword>
<dbReference type="Proteomes" id="UP000053815">
    <property type="component" value="Unassembled WGS sequence"/>
</dbReference>
<dbReference type="EMBL" id="DF836681">
    <property type="protein sequence ID" value="GAN10728.1"/>
    <property type="molecule type" value="Genomic_DNA"/>
</dbReference>
<dbReference type="PANTHER" id="PTHR31650">
    <property type="entry name" value="O-ACYLTRANSFERASE (WSD1-LIKE) FAMILY PROTEIN"/>
    <property type="match status" value="1"/>
</dbReference>
<evidence type="ECO:0000256" key="1">
    <source>
        <dbReference type="ARBA" id="ARBA00004771"/>
    </source>
</evidence>
<dbReference type="AlphaFoldDB" id="A0A0C9N7W4"/>
<dbReference type="SUPFAM" id="SSF52777">
    <property type="entry name" value="CoA-dependent acyltransferases"/>
    <property type="match status" value="1"/>
</dbReference>
<reference evidence="10" key="1">
    <citation type="submission" date="2014-09" db="EMBL/GenBank/DDBJ databases">
        <title>Draft genome sequence of an oleaginous Mucoromycotina fungus Mucor ambiguus NBRC6742.</title>
        <authorList>
            <person name="Takeda I."/>
            <person name="Yamane N."/>
            <person name="Morita T."/>
            <person name="Tamano K."/>
            <person name="Machida M."/>
            <person name="Baker S."/>
            <person name="Koike H."/>
        </authorList>
    </citation>
    <scope>NUCLEOTIDE SEQUENCE</scope>
    <source>
        <strain evidence="10">NBRC 6742</strain>
    </source>
</reference>
<organism evidence="10">
    <name type="scientific">Mucor ambiguus</name>
    <dbReference type="NCBI Taxonomy" id="91626"/>
    <lineage>
        <taxon>Eukaryota</taxon>
        <taxon>Fungi</taxon>
        <taxon>Fungi incertae sedis</taxon>
        <taxon>Mucoromycota</taxon>
        <taxon>Mucoromycotina</taxon>
        <taxon>Mucoromycetes</taxon>
        <taxon>Mucorales</taxon>
        <taxon>Mucorineae</taxon>
        <taxon>Mucoraceae</taxon>
        <taxon>Mucor</taxon>
    </lineage>
</organism>
<dbReference type="GO" id="GO:0019432">
    <property type="term" value="P:triglyceride biosynthetic process"/>
    <property type="evidence" value="ECO:0007669"/>
    <property type="project" value="UniProtKB-UniPathway"/>
</dbReference>
<evidence type="ECO:0000256" key="7">
    <source>
        <dbReference type="ARBA" id="ARBA00048109"/>
    </source>
</evidence>
<keyword evidence="3 10" id="KW-0808">Transferase</keyword>
<comment type="similarity">
    <text evidence="5">In the N-terminal section; belongs to the long-chain O-acyltransferase family.</text>
</comment>
<keyword evidence="12" id="KW-1185">Reference proteome</keyword>
<dbReference type="PANTHER" id="PTHR31650:SF1">
    <property type="entry name" value="WAX ESTER SYNTHASE_DIACYLGLYCEROL ACYLTRANSFERASE 4-RELATED"/>
    <property type="match status" value="1"/>
</dbReference>
<dbReference type="Gene3D" id="3.30.559.10">
    <property type="entry name" value="Chloramphenicol acetyltransferase-like domain"/>
    <property type="match status" value="1"/>
</dbReference>
<dbReference type="GO" id="GO:0005886">
    <property type="term" value="C:plasma membrane"/>
    <property type="evidence" value="ECO:0007669"/>
    <property type="project" value="TreeGrafter"/>
</dbReference>
<evidence type="ECO:0000313" key="12">
    <source>
        <dbReference type="Proteomes" id="UP000053815"/>
    </source>
</evidence>
<feature type="domain" description="O-acyltransferase WSD1 C-terminal" evidence="9">
    <location>
        <begin position="332"/>
        <end position="461"/>
    </location>
</feature>
<dbReference type="EMBL" id="DF836692">
    <property type="protein sequence ID" value="GAN10800.1"/>
    <property type="molecule type" value="Genomic_DNA"/>
</dbReference>
<dbReference type="InterPro" id="IPR045034">
    <property type="entry name" value="O-acyltransferase_WSD1-like"/>
</dbReference>
<protein>
    <submittedName>
        <fullName evidence="10">Wax ester synthase/diacylglycerol acyltransferase</fullName>
    </submittedName>
</protein>
<comment type="catalytic activity">
    <reaction evidence="7">
        <text>an acyl-CoA + a 1,2-diacyl-sn-glycerol = a triacyl-sn-glycerol + CoA</text>
        <dbReference type="Rhea" id="RHEA:10868"/>
        <dbReference type="ChEBI" id="CHEBI:17815"/>
        <dbReference type="ChEBI" id="CHEBI:57287"/>
        <dbReference type="ChEBI" id="CHEBI:58342"/>
        <dbReference type="ChEBI" id="CHEBI:64615"/>
        <dbReference type="EC" id="2.3.1.20"/>
    </reaction>
</comment>
<comment type="pathway">
    <text evidence="1">Glycerolipid metabolism; triacylglycerol biosynthesis.</text>
</comment>
<evidence type="ECO:0000259" key="9">
    <source>
        <dbReference type="Pfam" id="PF06974"/>
    </source>
</evidence>
<proteinExistence type="inferred from homology"/>
<evidence type="ECO:0000256" key="3">
    <source>
        <dbReference type="ARBA" id="ARBA00022679"/>
    </source>
</evidence>
<dbReference type="InterPro" id="IPR023213">
    <property type="entry name" value="CAT-like_dom_sf"/>
</dbReference>
<dbReference type="InterPro" id="IPR004255">
    <property type="entry name" value="O-acyltransferase_WSD1_N"/>
</dbReference>
<evidence type="ECO:0000256" key="5">
    <source>
        <dbReference type="ARBA" id="ARBA00024360"/>
    </source>
</evidence>
<evidence type="ECO:0000256" key="4">
    <source>
        <dbReference type="ARBA" id="ARBA00023315"/>
    </source>
</evidence>
<evidence type="ECO:0000313" key="10">
    <source>
        <dbReference type="EMBL" id="GAN10728.1"/>
    </source>
</evidence>
<evidence type="ECO:0000313" key="11">
    <source>
        <dbReference type="EMBL" id="GAN10800.1"/>
    </source>
</evidence>
<dbReference type="Pfam" id="PF03007">
    <property type="entry name" value="WS_DGAT_cat"/>
    <property type="match status" value="1"/>
</dbReference>
<accession>A0A0C9N7W4</accession>
<dbReference type="UniPathway" id="UPA00282"/>
<comment type="catalytic activity">
    <reaction evidence="6">
        <text>a long chain fatty alcohol + a fatty acyl-CoA = a long-chain alcohol wax ester + CoA</text>
        <dbReference type="Rhea" id="RHEA:38443"/>
        <dbReference type="ChEBI" id="CHEBI:17135"/>
        <dbReference type="ChEBI" id="CHEBI:57287"/>
        <dbReference type="ChEBI" id="CHEBI:77636"/>
        <dbReference type="ChEBI" id="CHEBI:235323"/>
        <dbReference type="EC" id="2.3.1.75"/>
    </reaction>
</comment>
<comment type="pathway">
    <text evidence="2">Lipid metabolism.</text>
</comment>
<evidence type="ECO:0000256" key="2">
    <source>
        <dbReference type="ARBA" id="ARBA00005189"/>
    </source>
</evidence>
<dbReference type="OrthoDB" id="619536at2759"/>
<feature type="domain" description="O-acyltransferase WSD1-like N-terminal" evidence="8">
    <location>
        <begin position="11"/>
        <end position="278"/>
    </location>
</feature>
<gene>
    <name evidence="10" type="ORF">MAM1_0392d10274</name>
    <name evidence="11" type="ORF">MAM1_0403c10350</name>
</gene>